<dbReference type="Proteomes" id="UP001260072">
    <property type="component" value="Unassembled WGS sequence"/>
</dbReference>
<comment type="caution">
    <text evidence="3">The sequence shown here is derived from an EMBL/GenBank/DDBJ whole genome shotgun (WGS) entry which is preliminary data.</text>
</comment>
<dbReference type="Gene3D" id="1.20.120.680">
    <property type="entry name" value="Formiminotetrahydrofolate cyclodeaminase monomer, up-and-down helical bundle"/>
    <property type="match status" value="1"/>
</dbReference>
<reference evidence="4" key="1">
    <citation type="submission" date="2023-07" db="EMBL/GenBank/DDBJ databases">
        <title>Description of three actinobacteria isolated from air of manufacturing shop in a pharmaceutical factory.</title>
        <authorList>
            <person name="Zhang D.-F."/>
        </authorList>
    </citation>
    <scope>NUCLEOTIDE SEQUENCE [LARGE SCALE GENOMIC DNA]</scope>
    <source>
        <strain evidence="4">CCTCC AB 2011122</strain>
    </source>
</reference>
<dbReference type="InterPro" id="IPR007044">
    <property type="entry name" value="Cyclodeamin/CycHdrlase"/>
</dbReference>
<sequence>MGRRLTADEPISEWLHALASTGANPGGGAAAALMTGMAAALVEMVVAHRRPHASPEEEIRQQCLAAFSAAMRETAPGIADRDTAASSGFADANRRDDAESRATAMREASLAAAESSAALGRFAANLVPVLEELVDDTSTLLLADVGTAAATLAASTRAAALNIGTDLRLSGEDGARRSDLLDAFDELEATTRELDAIIHRVRARIVQGRA</sequence>
<organism evidence="3 4">
    <name type="scientific">Agromyces indicus</name>
    <dbReference type="NCBI Taxonomy" id="758919"/>
    <lineage>
        <taxon>Bacteria</taxon>
        <taxon>Bacillati</taxon>
        <taxon>Actinomycetota</taxon>
        <taxon>Actinomycetes</taxon>
        <taxon>Micrococcales</taxon>
        <taxon>Microbacteriaceae</taxon>
        <taxon>Agromyces</taxon>
    </lineage>
</organism>
<accession>A0ABU1FJ98</accession>
<dbReference type="SUPFAM" id="SSF101262">
    <property type="entry name" value="Methenyltetrahydrofolate cyclohydrolase-like"/>
    <property type="match status" value="1"/>
</dbReference>
<feature type="region of interest" description="Disordered" evidence="1">
    <location>
        <begin position="80"/>
        <end position="100"/>
    </location>
</feature>
<name>A0ABU1FJ98_9MICO</name>
<protein>
    <submittedName>
        <fullName evidence="3">Cyclodeaminase/cyclohydrolase family protein</fullName>
    </submittedName>
</protein>
<gene>
    <name evidence="3" type="ORF">RH861_07155</name>
</gene>
<keyword evidence="4" id="KW-1185">Reference proteome</keyword>
<feature type="domain" description="Cyclodeaminase/cyclohydrolase" evidence="2">
    <location>
        <begin position="11"/>
        <end position="168"/>
    </location>
</feature>
<proteinExistence type="predicted"/>
<dbReference type="EMBL" id="JAVKGS010000002">
    <property type="protein sequence ID" value="MDR5691840.1"/>
    <property type="molecule type" value="Genomic_DNA"/>
</dbReference>
<evidence type="ECO:0000313" key="4">
    <source>
        <dbReference type="Proteomes" id="UP001260072"/>
    </source>
</evidence>
<evidence type="ECO:0000259" key="2">
    <source>
        <dbReference type="Pfam" id="PF04961"/>
    </source>
</evidence>
<evidence type="ECO:0000313" key="3">
    <source>
        <dbReference type="EMBL" id="MDR5691840.1"/>
    </source>
</evidence>
<dbReference type="InterPro" id="IPR036178">
    <property type="entry name" value="Formintransfe-cycloase-like_sf"/>
</dbReference>
<evidence type="ECO:0000256" key="1">
    <source>
        <dbReference type="SAM" id="MobiDB-lite"/>
    </source>
</evidence>
<dbReference type="RefSeq" id="WP_310520428.1">
    <property type="nucleotide sequence ID" value="NZ_BAABBS010000002.1"/>
</dbReference>
<dbReference type="Pfam" id="PF04961">
    <property type="entry name" value="FTCD_C"/>
    <property type="match status" value="1"/>
</dbReference>